<protein>
    <submittedName>
        <fullName evidence="3">DUF3502 domain-containing protein</fullName>
    </submittedName>
</protein>
<dbReference type="AlphaFoldDB" id="A0A3P3U3B6"/>
<gene>
    <name evidence="3" type="ORF">EHV15_18050</name>
</gene>
<reference evidence="3 4" key="1">
    <citation type="submission" date="2018-11" db="EMBL/GenBank/DDBJ databases">
        <title>Genome sequencing of Paenibacillus sp. KCOM 3021 (= ChDC PVNT-B20).</title>
        <authorList>
            <person name="Kook J.-K."/>
            <person name="Park S.-N."/>
            <person name="Lim Y.K."/>
        </authorList>
    </citation>
    <scope>NUCLEOTIDE SEQUENCE [LARGE SCALE GENOMIC DNA]</scope>
    <source>
        <strain evidence="3 4">KCOM 3021</strain>
    </source>
</reference>
<sequence>MRKWVTLALVLALSALTACSNNSKATNDAKGAGNAAAEIPTIIWQYPTPGNLGSGFQEVEDALNAMLEKDVGARVKFEPVGLNESTKKASLAVASGEQLDIMLTAFTSLGPSVDSGMIIPLDELLDQHGKDIKEQAGVLLQGASYDSKIYGIPPVYIKGNTYGYLARTDLLKKYGITIDPDKKYTLDDLDQIFAKIKAGEGKDFYMTIPWNTTQDPLNSSYIEYDKIGGSLATGVLMLNRGFDDTTVTNLFATDEYASYAKKMYDWAQKGYISSDAAITKQSPDSLIATKKYLGMFYWNDRLSASEYGASAGMEFTGIPMLDPYVANNGGQNIMWNITKASKDPAKAMEVLNYIYKNKEAAWLLQFGIEGKSYKVVEQSDKGTLIEYLDKDTSKLPYYQPYGIYGNRLEWPIVAPAPIDKNKILKEDDDRIPESRYSPALGYSFVQTNVSSEIAAVSTVIEQFTPAINSGALDPAKAMPEFLSALKAAGMDKIIQENQTQLDKWLPSNKQ</sequence>
<proteinExistence type="predicted"/>
<dbReference type="OrthoDB" id="2495455at2"/>
<dbReference type="InterPro" id="IPR050490">
    <property type="entry name" value="Bact_solute-bd_prot1"/>
</dbReference>
<organism evidence="3 4">
    <name type="scientific">Paenibacillus oralis</name>
    <dbReference type="NCBI Taxonomy" id="2490856"/>
    <lineage>
        <taxon>Bacteria</taxon>
        <taxon>Bacillati</taxon>
        <taxon>Bacillota</taxon>
        <taxon>Bacilli</taxon>
        <taxon>Bacillales</taxon>
        <taxon>Paenibacillaceae</taxon>
        <taxon>Paenibacillus</taxon>
    </lineage>
</organism>
<dbReference type="Pfam" id="PF12010">
    <property type="entry name" value="DUF3502"/>
    <property type="match status" value="1"/>
</dbReference>
<comment type="caution">
    <text evidence="3">The sequence shown here is derived from an EMBL/GenBank/DDBJ whole genome shotgun (WGS) entry which is preliminary data.</text>
</comment>
<evidence type="ECO:0000256" key="1">
    <source>
        <dbReference type="SAM" id="SignalP"/>
    </source>
</evidence>
<dbReference type="RefSeq" id="WP_128632418.1">
    <property type="nucleotide sequence ID" value="NZ_RRCN01000001.1"/>
</dbReference>
<evidence type="ECO:0000259" key="2">
    <source>
        <dbReference type="Pfam" id="PF12010"/>
    </source>
</evidence>
<dbReference type="Gene3D" id="3.40.190.10">
    <property type="entry name" value="Periplasmic binding protein-like II"/>
    <property type="match status" value="1"/>
</dbReference>
<name>A0A3P3U3B6_9BACL</name>
<dbReference type="PROSITE" id="PS51257">
    <property type="entry name" value="PROKAR_LIPOPROTEIN"/>
    <property type="match status" value="1"/>
</dbReference>
<dbReference type="Proteomes" id="UP000267017">
    <property type="component" value="Unassembled WGS sequence"/>
</dbReference>
<evidence type="ECO:0000313" key="3">
    <source>
        <dbReference type="EMBL" id="RRJ64614.1"/>
    </source>
</evidence>
<dbReference type="InterPro" id="IPR022627">
    <property type="entry name" value="DUF3502"/>
</dbReference>
<keyword evidence="1" id="KW-0732">Signal</keyword>
<feature type="domain" description="DUF3502" evidence="2">
    <location>
        <begin position="438"/>
        <end position="505"/>
    </location>
</feature>
<accession>A0A3P3U3B6</accession>
<dbReference type="SUPFAM" id="SSF53850">
    <property type="entry name" value="Periplasmic binding protein-like II"/>
    <property type="match status" value="1"/>
</dbReference>
<dbReference type="EMBL" id="RRCN01000001">
    <property type="protein sequence ID" value="RRJ64614.1"/>
    <property type="molecule type" value="Genomic_DNA"/>
</dbReference>
<dbReference type="PANTHER" id="PTHR43649">
    <property type="entry name" value="ARABINOSE-BINDING PROTEIN-RELATED"/>
    <property type="match status" value="1"/>
</dbReference>
<feature type="signal peptide" evidence="1">
    <location>
        <begin position="1"/>
        <end position="25"/>
    </location>
</feature>
<keyword evidence="4" id="KW-1185">Reference proteome</keyword>
<evidence type="ECO:0000313" key="4">
    <source>
        <dbReference type="Proteomes" id="UP000267017"/>
    </source>
</evidence>
<feature type="chain" id="PRO_5018281131" evidence="1">
    <location>
        <begin position="26"/>
        <end position="510"/>
    </location>
</feature>
<dbReference type="PANTHER" id="PTHR43649:SF17">
    <property type="entry name" value="ABC TRANSPORTER SOLUTE BINDING PROTEIN-SUGAR TRANSPORT"/>
    <property type="match status" value="1"/>
</dbReference>